<keyword evidence="1" id="KW-0805">Transcription regulation</keyword>
<accession>A0A220UD68</accession>
<protein>
    <submittedName>
        <fullName evidence="5">AsnC family transcriptional regulator</fullName>
    </submittedName>
</protein>
<evidence type="ECO:0000256" key="1">
    <source>
        <dbReference type="ARBA" id="ARBA00023015"/>
    </source>
</evidence>
<evidence type="ECO:0000256" key="2">
    <source>
        <dbReference type="ARBA" id="ARBA00023125"/>
    </source>
</evidence>
<dbReference type="AlphaFoldDB" id="A0A220UD68"/>
<dbReference type="KEGG" id="brv:CFK39_08450"/>
<dbReference type="SUPFAM" id="SSF54909">
    <property type="entry name" value="Dimeric alpha+beta barrel"/>
    <property type="match status" value="1"/>
</dbReference>
<dbReference type="InterPro" id="IPR011008">
    <property type="entry name" value="Dimeric_a/b-barrel"/>
</dbReference>
<dbReference type="InterPro" id="IPR019888">
    <property type="entry name" value="Tscrpt_reg_AsnC-like"/>
</dbReference>
<proteinExistence type="predicted"/>
<dbReference type="Pfam" id="PF13404">
    <property type="entry name" value="HTH_AsnC-type"/>
    <property type="match status" value="1"/>
</dbReference>
<keyword evidence="2" id="KW-0238">DNA-binding</keyword>
<dbReference type="SUPFAM" id="SSF46785">
    <property type="entry name" value="Winged helix' DNA-binding domain"/>
    <property type="match status" value="1"/>
</dbReference>
<dbReference type="PRINTS" id="PR00033">
    <property type="entry name" value="HTHASNC"/>
</dbReference>
<dbReference type="RefSeq" id="WP_089065093.1">
    <property type="nucleotide sequence ID" value="NZ_CP022316.1"/>
</dbReference>
<evidence type="ECO:0000256" key="3">
    <source>
        <dbReference type="ARBA" id="ARBA00023163"/>
    </source>
</evidence>
<feature type="domain" description="HTH asnC-type" evidence="4">
    <location>
        <begin position="4"/>
        <end position="65"/>
    </location>
</feature>
<dbReference type="OrthoDB" id="9809462at2"/>
<evidence type="ECO:0000313" key="6">
    <source>
        <dbReference type="Proteomes" id="UP000198398"/>
    </source>
</evidence>
<dbReference type="EMBL" id="CP022316">
    <property type="protein sequence ID" value="ASK65852.1"/>
    <property type="molecule type" value="Genomic_DNA"/>
</dbReference>
<dbReference type="InterPro" id="IPR036390">
    <property type="entry name" value="WH_DNA-bd_sf"/>
</dbReference>
<dbReference type="PROSITE" id="PS50956">
    <property type="entry name" value="HTH_ASNC_2"/>
    <property type="match status" value="1"/>
</dbReference>
<evidence type="ECO:0000313" key="5">
    <source>
        <dbReference type="EMBL" id="ASK65852.1"/>
    </source>
</evidence>
<evidence type="ECO:0000259" key="4">
    <source>
        <dbReference type="PROSITE" id="PS50956"/>
    </source>
</evidence>
<dbReference type="GO" id="GO:0043565">
    <property type="term" value="F:sequence-specific DNA binding"/>
    <property type="evidence" value="ECO:0007669"/>
    <property type="project" value="InterPro"/>
</dbReference>
<keyword evidence="3" id="KW-0804">Transcription</keyword>
<dbReference type="PANTHER" id="PTHR30154">
    <property type="entry name" value="LEUCINE-RESPONSIVE REGULATORY PROTEIN"/>
    <property type="match status" value="1"/>
</dbReference>
<keyword evidence="6" id="KW-1185">Reference proteome</keyword>
<sequence length="156" mass="17551">MRTVDDTDRRLLLAMTENPRSTIVSLAERLGLSRNTVQSRLAALEAGQALQGYDRRLHAASLGYPLTAFMETQVDQPRLEQVIAQLREIPEVVQVHGMSGLHDILVRCVCRDTDDLYRVNKLVLGCEGVIRTDTSLAMGELIPFRLAPVLERDLRR</sequence>
<dbReference type="GO" id="GO:0005829">
    <property type="term" value="C:cytosol"/>
    <property type="evidence" value="ECO:0007669"/>
    <property type="project" value="TreeGrafter"/>
</dbReference>
<dbReference type="InterPro" id="IPR000485">
    <property type="entry name" value="AsnC-type_HTH_dom"/>
</dbReference>
<dbReference type="PANTHER" id="PTHR30154:SF34">
    <property type="entry name" value="TRANSCRIPTIONAL REGULATOR AZLB"/>
    <property type="match status" value="1"/>
</dbReference>
<dbReference type="Gene3D" id="1.10.10.10">
    <property type="entry name" value="Winged helix-like DNA-binding domain superfamily/Winged helix DNA-binding domain"/>
    <property type="match status" value="1"/>
</dbReference>
<dbReference type="GO" id="GO:0043200">
    <property type="term" value="P:response to amino acid"/>
    <property type="evidence" value="ECO:0007669"/>
    <property type="project" value="TreeGrafter"/>
</dbReference>
<gene>
    <name evidence="5" type="ORF">CFK39_08450</name>
</gene>
<dbReference type="Pfam" id="PF01037">
    <property type="entry name" value="AsnC_trans_reg"/>
    <property type="match status" value="1"/>
</dbReference>
<organism evidence="5 6">
    <name type="scientific">Brachybacterium avium</name>
    <dbReference type="NCBI Taxonomy" id="2017485"/>
    <lineage>
        <taxon>Bacteria</taxon>
        <taxon>Bacillati</taxon>
        <taxon>Actinomycetota</taxon>
        <taxon>Actinomycetes</taxon>
        <taxon>Micrococcales</taxon>
        <taxon>Dermabacteraceae</taxon>
        <taxon>Brachybacterium</taxon>
    </lineage>
</organism>
<dbReference type="InterPro" id="IPR036388">
    <property type="entry name" value="WH-like_DNA-bd_sf"/>
</dbReference>
<dbReference type="Gene3D" id="3.30.70.920">
    <property type="match status" value="1"/>
</dbReference>
<dbReference type="SMART" id="SM00344">
    <property type="entry name" value="HTH_ASNC"/>
    <property type="match status" value="1"/>
</dbReference>
<reference evidence="6" key="1">
    <citation type="submission" date="2017-07" db="EMBL/GenBank/DDBJ databases">
        <title>Brachybacterium sp. VR2415.</title>
        <authorList>
            <person name="Tak E.J."/>
            <person name="Bae J.-W."/>
        </authorList>
    </citation>
    <scope>NUCLEOTIDE SEQUENCE [LARGE SCALE GENOMIC DNA]</scope>
    <source>
        <strain evidence="6">VR2415</strain>
    </source>
</reference>
<dbReference type="InterPro" id="IPR019887">
    <property type="entry name" value="Tscrpt_reg_AsnC/Lrp_C"/>
</dbReference>
<name>A0A220UD68_9MICO</name>
<dbReference type="Proteomes" id="UP000198398">
    <property type="component" value="Chromosome"/>
</dbReference>